<gene>
    <name evidence="2" type="ORF">MYP_3089</name>
</gene>
<comment type="caution">
    <text evidence="2">The sequence shown here is derived from an EMBL/GenBank/DDBJ whole genome shotgun (WGS) entry which is preliminary data.</text>
</comment>
<evidence type="ECO:0000256" key="1">
    <source>
        <dbReference type="SAM" id="MobiDB-lite"/>
    </source>
</evidence>
<proteinExistence type="predicted"/>
<accession>A0A098LFW1</accession>
<dbReference type="eggNOG" id="COG5267">
    <property type="taxonomic scope" value="Bacteria"/>
</dbReference>
<dbReference type="Pfam" id="PF08811">
    <property type="entry name" value="DUF1800"/>
    <property type="match status" value="2"/>
</dbReference>
<sequence length="636" mass="71896">MSRRSFLTIDKDQDPLLKNISPHARKSNDGNVNARSQGDNCTTATSGVSPYTGTFGRAELIHLLKRTMFGVKKSDLDYFTGKPLAEVVNELTSALPSAIPHYPLREYDSTVGKNGNGTVDWGGVALGQEWGRPENILSGSGGQLGISDPTADNFWRDRSLQKWNIGIALNQGRNVFEKLVLFWLNHFAMNSITLNYSQRSFLYTKLIRENVNTDLRELVKEITKDPAYLMYLNGQDNTANYPDENFAREIQELFCIGKEVPFDKRYTEDDVKMFARCLTGHKGIIFRQGTPYNFLGADYGFQVTDHDYGTKHNPVRAPKKLSAFYSNKVITDSNLYASTAGDSELNQLVDIMFDDTDKNISTLAGTEFEGWSRADIVSDFIVKKLYRWFVFSYIDDNIKANVIKPLANIYKQNNFKILPVLKILFASEHFFDMRHRGAMIKTPYDVVIGLLRTTNGEALANVSDVKQRYFHYNALHQQSLGMAMGAIESPNVAGWSPYYQMPQYHELWINSDTLPKRQDFAKRYCGNGGAGTWSFDSFQPTLNHIEFCKTLTDPSDPNGLINELNELFLGIPLTSNQKSTIKMQTLLTGQTTDNYWTQAWNAGSASGATTQQKNVITSRLKSLFDVLVRLEEFQLT</sequence>
<keyword evidence="3" id="KW-1185">Reference proteome</keyword>
<feature type="region of interest" description="Disordered" evidence="1">
    <location>
        <begin position="17"/>
        <end position="47"/>
    </location>
</feature>
<dbReference type="Proteomes" id="UP000030185">
    <property type="component" value="Unassembled WGS sequence"/>
</dbReference>
<name>A0A098LFW1_9BACT</name>
<evidence type="ECO:0000313" key="2">
    <source>
        <dbReference type="EMBL" id="GAL85860.1"/>
    </source>
</evidence>
<dbReference type="InterPro" id="IPR014917">
    <property type="entry name" value="DUF1800"/>
</dbReference>
<protein>
    <recommendedName>
        <fullName evidence="4">DUF1800 domain-containing protein</fullName>
    </recommendedName>
</protein>
<dbReference type="AlphaFoldDB" id="A0A098LFW1"/>
<evidence type="ECO:0000313" key="3">
    <source>
        <dbReference type="Proteomes" id="UP000030185"/>
    </source>
</evidence>
<reference evidence="2 3" key="1">
    <citation type="submission" date="2014-09" db="EMBL/GenBank/DDBJ databases">
        <title>Sporocytophaga myxococcoides PG-01 genome sequencing.</title>
        <authorList>
            <person name="Liu L."/>
            <person name="Gao P.J."/>
            <person name="Chen G.J."/>
            <person name="Wang L.S."/>
        </authorList>
    </citation>
    <scope>NUCLEOTIDE SEQUENCE [LARGE SCALE GENOMIC DNA]</scope>
    <source>
        <strain evidence="2 3">PG-01</strain>
    </source>
</reference>
<dbReference type="EMBL" id="BBLT01000006">
    <property type="protein sequence ID" value="GAL85860.1"/>
    <property type="molecule type" value="Genomic_DNA"/>
</dbReference>
<dbReference type="STRING" id="153721.MYP_3089"/>
<feature type="compositionally biased region" description="Polar residues" evidence="1">
    <location>
        <begin position="29"/>
        <end position="47"/>
    </location>
</feature>
<evidence type="ECO:0008006" key="4">
    <source>
        <dbReference type="Google" id="ProtNLM"/>
    </source>
</evidence>
<organism evidence="2 3">
    <name type="scientific">Sporocytophaga myxococcoides</name>
    <dbReference type="NCBI Taxonomy" id="153721"/>
    <lineage>
        <taxon>Bacteria</taxon>
        <taxon>Pseudomonadati</taxon>
        <taxon>Bacteroidota</taxon>
        <taxon>Cytophagia</taxon>
        <taxon>Cytophagales</taxon>
        <taxon>Cytophagaceae</taxon>
        <taxon>Sporocytophaga</taxon>
    </lineage>
</organism>